<dbReference type="AlphaFoldDB" id="A0A0E9S0Q9"/>
<name>A0A0E9S0Q9_ANGAN</name>
<accession>A0A0E9S0Q9</accession>
<proteinExistence type="predicted"/>
<evidence type="ECO:0000313" key="1">
    <source>
        <dbReference type="EMBL" id="JAH34752.1"/>
    </source>
</evidence>
<reference evidence="1" key="2">
    <citation type="journal article" date="2015" name="Fish Shellfish Immunol.">
        <title>Early steps in the European eel (Anguilla anguilla)-Vibrio vulnificus interaction in the gills: Role of the RtxA13 toxin.</title>
        <authorList>
            <person name="Callol A."/>
            <person name="Pajuelo D."/>
            <person name="Ebbesson L."/>
            <person name="Teles M."/>
            <person name="MacKenzie S."/>
            <person name="Amaro C."/>
        </authorList>
    </citation>
    <scope>NUCLEOTIDE SEQUENCE</scope>
</reference>
<sequence>MESWIKSSKPILFLHRQIFLAVNHIYIPNHPGCIRNEHIV</sequence>
<reference evidence="1" key="1">
    <citation type="submission" date="2014-11" db="EMBL/GenBank/DDBJ databases">
        <authorList>
            <person name="Amaro Gonzalez C."/>
        </authorList>
    </citation>
    <scope>NUCLEOTIDE SEQUENCE</scope>
</reference>
<protein>
    <submittedName>
        <fullName evidence="1">Uncharacterized protein</fullName>
    </submittedName>
</protein>
<organism evidence="1">
    <name type="scientific">Anguilla anguilla</name>
    <name type="common">European freshwater eel</name>
    <name type="synonym">Muraena anguilla</name>
    <dbReference type="NCBI Taxonomy" id="7936"/>
    <lineage>
        <taxon>Eukaryota</taxon>
        <taxon>Metazoa</taxon>
        <taxon>Chordata</taxon>
        <taxon>Craniata</taxon>
        <taxon>Vertebrata</taxon>
        <taxon>Euteleostomi</taxon>
        <taxon>Actinopterygii</taxon>
        <taxon>Neopterygii</taxon>
        <taxon>Teleostei</taxon>
        <taxon>Anguilliformes</taxon>
        <taxon>Anguillidae</taxon>
        <taxon>Anguilla</taxon>
    </lineage>
</organism>
<dbReference type="EMBL" id="GBXM01073825">
    <property type="protein sequence ID" value="JAH34752.1"/>
    <property type="molecule type" value="Transcribed_RNA"/>
</dbReference>